<dbReference type="EMBL" id="FQZX01000001">
    <property type="protein sequence ID" value="SHJ80561.1"/>
    <property type="molecule type" value="Genomic_DNA"/>
</dbReference>
<organism evidence="2 3">
    <name type="scientific">Maribacter aquivivus</name>
    <dbReference type="NCBI Taxonomy" id="228958"/>
    <lineage>
        <taxon>Bacteria</taxon>
        <taxon>Pseudomonadati</taxon>
        <taxon>Bacteroidota</taxon>
        <taxon>Flavobacteriia</taxon>
        <taxon>Flavobacteriales</taxon>
        <taxon>Flavobacteriaceae</taxon>
        <taxon>Maribacter</taxon>
    </lineage>
</organism>
<feature type="signal peptide" evidence="1">
    <location>
        <begin position="1"/>
        <end position="24"/>
    </location>
</feature>
<evidence type="ECO:0000256" key="1">
    <source>
        <dbReference type="SAM" id="SignalP"/>
    </source>
</evidence>
<dbReference type="RefSeq" id="WP_073242659.1">
    <property type="nucleotide sequence ID" value="NZ_FQZX01000001.1"/>
</dbReference>
<proteinExistence type="predicted"/>
<evidence type="ECO:0008006" key="4">
    <source>
        <dbReference type="Google" id="ProtNLM"/>
    </source>
</evidence>
<keyword evidence="3" id="KW-1185">Reference proteome</keyword>
<dbReference type="Proteomes" id="UP000184314">
    <property type="component" value="Unassembled WGS sequence"/>
</dbReference>
<protein>
    <recommendedName>
        <fullName evidence="4">Lipocalin-like domain-containing protein</fullName>
    </recommendedName>
</protein>
<sequence length="590" mass="67256">MKKIFNYAMYVSLLTIALSFTACQDEIEEINNGEEPTAITANSSTADLIQRTSSNDGSCDNIVDGTSCYEINFPYTVQVNGITLTIDSEEDIEQIETIFDSIDDDENLLNIIFPITITAGDFSEITINGLDELRLLAADCKEGGEDDDIECIDFVYPMTMFTFNVNLEQTNTVEVASDRELRLFFKDLGDDNLISFDFPVTLQLSDETTIVVDSNEELAIAIENAKDDCDEDDDDDYNDDDFDDDEFKEELIECVWFVTEFKRNDVEQTPQYVNYILNFKEDGTVSTGFNGATVIEGTWSTTVDDDGAKLTMEFENSTDFNLEWNVYDLGDYKIKLYSGDSDRVVMKQFCDEDLQPVTAESITETLSDCSWNIKRLKNNGDQINGLLGAELEFQAEGVLTLTNDARVSEGTWEVTTNQQGRWVVAMTMSDETTVSFDWLLTDLKDGIVKFNVEEEFYELVIVEKCIADNDEEEEDITFIKSIFNNTEWDVAYFAENDDESTELFADVKLYLENDGTLEVRNLNGEVYSNGMWFVYRNTFSGKLEMIISFETGSNYEPLANDYQILEIDEMRIELKHENETGLYDHLVLER</sequence>
<evidence type="ECO:0000313" key="2">
    <source>
        <dbReference type="EMBL" id="SHJ80561.1"/>
    </source>
</evidence>
<evidence type="ECO:0000313" key="3">
    <source>
        <dbReference type="Proteomes" id="UP000184314"/>
    </source>
</evidence>
<accession>A0A1M6MAS4</accession>
<dbReference type="STRING" id="228958.SAMN04488007_1506"/>
<dbReference type="AlphaFoldDB" id="A0A1M6MAS4"/>
<dbReference type="PROSITE" id="PS51257">
    <property type="entry name" value="PROKAR_LIPOPROTEIN"/>
    <property type="match status" value="1"/>
</dbReference>
<feature type="chain" id="PRO_5012455038" description="Lipocalin-like domain-containing protein" evidence="1">
    <location>
        <begin position="25"/>
        <end position="590"/>
    </location>
</feature>
<keyword evidence="1" id="KW-0732">Signal</keyword>
<name>A0A1M6MAS4_9FLAO</name>
<reference evidence="3" key="1">
    <citation type="submission" date="2016-11" db="EMBL/GenBank/DDBJ databases">
        <authorList>
            <person name="Varghese N."/>
            <person name="Submissions S."/>
        </authorList>
    </citation>
    <scope>NUCLEOTIDE SEQUENCE [LARGE SCALE GENOMIC DNA]</scope>
    <source>
        <strain evidence="3">DSM 16478</strain>
    </source>
</reference>
<gene>
    <name evidence="2" type="ORF">SAMN04488007_1506</name>
</gene>